<dbReference type="Pfam" id="PF00092">
    <property type="entry name" value="VWA"/>
    <property type="match status" value="1"/>
</dbReference>
<sequence length="1219" mass="137332">MARKKVKQSAVVSDKCFRLLRLKHEMQSDVKVLKAVVDEVDVLRLCRLLGMTVADEDNPHEFEFGMFNSIDYDVDFARFIREKLVTGSGEEQEGEDQVEIGCLFGKQLEVKDELTRMGFWSSNCEDGLSSEDQGVYCIERSGDHRQLVVFAWLDSGLFEPEAIRNTPAYVLRFPITLSSNITCCLSQEDFQRVKNEVDATSDSSSMRWNSCSVAFRVQKQVEQQDDMSSGEVTKVSIPKFDRAKAVWFVDGVVPAVAVECATPSTTEMVPHSKSMLIPELAEWITMKQKSFAVHFPPKRLHLVAQVRDELLVMCGQSPDDELAKLRRKLDKRLEDAKDRFSRESCEYAKTIYDEAVRDARMLFTVRCPSNSARMNKAQRQYYEGFLRKWEKCDVFRNMKYHEYKMIYLPERIQTHMKALDEALKIDRSAFEETLTKVVVDDPLSPESGNGIWDLVQNVTRGAFGLVLGRSNGQFSSNLQDALDDRQLRLVGIWTDAVKQFVARVEAAERDQRIQQSTHDREIHFDQEKEDILRRTFDRFRANLKSSDGRLSIKIEKVMCTSDGTAVNIAWSEEVEKEPTKVIRMHQLDSSSPAKLSPMGRMEIEPGLELLKLATVKVGLVIAILVKENRTIKFPVRSLIDMSVNPDVLFSLDLEVAVPDGGKEEMDDAATVCMTYFNNLMVDLRRLNKPLSGLNLLKKLKCRSSEQISDSTGLKVASLRRVLVAIVSFVPVQICRAEENMLKLLHDGEDNANSANEGCRTSSSSENDSTGTDASEIAHPGLRGTGIVRAQEDIFLSVLNASVSLFTVFRMESRFDKDIDGLFSRFQKGVQLIKNDPRLFRGLLYISVKDVNMNDQQGVVDELVAKLDTIFEANRDQNFVTEMYAGQLEINCSPPFEMCEAFLGFESKWMALNDIIPLDNVKDEDLDMGFDASSLTSKDDKMVQKTIDMLFKLFLPLHPCSEEERAVFSKCPFQCNAPEHEEAGDEASYCVLDAWHQPELKPDGADDGFAYVDGHKFECVHAVNTGKYHNIFVLDNSGSMSGQPWQDLLCACNEFGISRLKDGGENDLVSYVTFDHESRIFCEGEPLPEALKMSVLFSGGGTSYGKGLSAANEVLSRNDFEEFKVVLIFFSDGQPCDIELGITLAYHIRSSYAKYDLKAFVVGFGYVNLPVLQRVASEMGGEYRQVLDANALRTEFQRIAAVLCNSEASLALMEIGEGSS</sequence>
<evidence type="ECO:0000256" key="1">
    <source>
        <dbReference type="SAM" id="Coils"/>
    </source>
</evidence>
<feature type="region of interest" description="Disordered" evidence="2">
    <location>
        <begin position="752"/>
        <end position="777"/>
    </location>
</feature>
<evidence type="ECO:0000313" key="4">
    <source>
        <dbReference type="EMBL" id="KAG6965572.1"/>
    </source>
</evidence>
<dbReference type="Proteomes" id="UP000709295">
    <property type="component" value="Unassembled WGS sequence"/>
</dbReference>
<proteinExistence type="predicted"/>
<reference evidence="4" key="1">
    <citation type="submission" date="2021-01" db="EMBL/GenBank/DDBJ databases">
        <title>Phytophthora aleatoria, a newly-described species from Pinus radiata is distinct from Phytophthora cactorum isolates based on comparative genomics.</title>
        <authorList>
            <person name="Mcdougal R."/>
            <person name="Panda P."/>
            <person name="Williams N."/>
            <person name="Studholme D.J."/>
        </authorList>
    </citation>
    <scope>NUCLEOTIDE SEQUENCE</scope>
    <source>
        <strain evidence="4">NZFS 4037</strain>
    </source>
</reference>
<keyword evidence="1" id="KW-0175">Coiled coil</keyword>
<evidence type="ECO:0000256" key="2">
    <source>
        <dbReference type="SAM" id="MobiDB-lite"/>
    </source>
</evidence>
<feature type="coiled-coil region" evidence="1">
    <location>
        <begin position="319"/>
        <end position="346"/>
    </location>
</feature>
<comment type="caution">
    <text evidence="4">The sequence shown here is derived from an EMBL/GenBank/DDBJ whole genome shotgun (WGS) entry which is preliminary data.</text>
</comment>
<feature type="compositionally biased region" description="Polar residues" evidence="2">
    <location>
        <begin position="752"/>
        <end position="772"/>
    </location>
</feature>
<feature type="domain" description="VWFA" evidence="3">
    <location>
        <begin position="1028"/>
        <end position="1198"/>
    </location>
</feature>
<dbReference type="PANTHER" id="PTHR22796:SF1">
    <property type="entry name" value="VWFA DOMAIN-CONTAINING PROTEIN"/>
    <property type="match status" value="1"/>
</dbReference>
<keyword evidence="5" id="KW-1185">Reference proteome</keyword>
<dbReference type="InterPro" id="IPR002035">
    <property type="entry name" value="VWF_A"/>
</dbReference>
<dbReference type="PANTHER" id="PTHR22796">
    <property type="entry name" value="URG4-RELATED"/>
    <property type="match status" value="1"/>
</dbReference>
<name>A0A8J5MGH1_9STRA</name>
<dbReference type="EMBL" id="JAENGY010000333">
    <property type="protein sequence ID" value="KAG6965572.1"/>
    <property type="molecule type" value="Genomic_DNA"/>
</dbReference>
<gene>
    <name evidence="4" type="ORF">JG688_00007138</name>
</gene>
<evidence type="ECO:0000313" key="5">
    <source>
        <dbReference type="Proteomes" id="UP000709295"/>
    </source>
</evidence>
<dbReference type="AlphaFoldDB" id="A0A8J5MGH1"/>
<protein>
    <recommendedName>
        <fullName evidence="3">VWFA domain-containing protein</fullName>
    </recommendedName>
</protein>
<dbReference type="CDD" id="cd00198">
    <property type="entry name" value="vWFA"/>
    <property type="match status" value="1"/>
</dbReference>
<organism evidence="4 5">
    <name type="scientific">Phytophthora aleatoria</name>
    <dbReference type="NCBI Taxonomy" id="2496075"/>
    <lineage>
        <taxon>Eukaryota</taxon>
        <taxon>Sar</taxon>
        <taxon>Stramenopiles</taxon>
        <taxon>Oomycota</taxon>
        <taxon>Peronosporomycetes</taxon>
        <taxon>Peronosporales</taxon>
        <taxon>Peronosporaceae</taxon>
        <taxon>Phytophthora</taxon>
    </lineage>
</organism>
<dbReference type="SMART" id="SM00327">
    <property type="entry name" value="VWA"/>
    <property type="match status" value="1"/>
</dbReference>
<evidence type="ECO:0000259" key="3">
    <source>
        <dbReference type="PROSITE" id="PS50234"/>
    </source>
</evidence>
<accession>A0A8J5MGH1</accession>
<dbReference type="PROSITE" id="PS50234">
    <property type="entry name" value="VWFA"/>
    <property type="match status" value="1"/>
</dbReference>